<accession>A0AAP5KPP7</accession>
<feature type="chain" id="PRO_5042965567" evidence="2">
    <location>
        <begin position="25"/>
        <end position="115"/>
    </location>
</feature>
<keyword evidence="1" id="KW-1133">Transmembrane helix</keyword>
<proteinExistence type="predicted"/>
<keyword evidence="2" id="KW-0732">Signal</keyword>
<dbReference type="EMBL" id="JARPYT010000002">
    <property type="protein sequence ID" value="MDT2636280.1"/>
    <property type="molecule type" value="Genomic_DNA"/>
</dbReference>
<evidence type="ECO:0000313" key="4">
    <source>
        <dbReference type="EMBL" id="MDT2636280.1"/>
    </source>
</evidence>
<evidence type="ECO:0000313" key="6">
    <source>
        <dbReference type="Proteomes" id="UP001256547"/>
    </source>
</evidence>
<dbReference type="Proteomes" id="UP001256547">
    <property type="component" value="Unassembled WGS sequence"/>
</dbReference>
<keyword evidence="1" id="KW-0812">Transmembrane</keyword>
<name>A0AAP5KPP7_9ENTE</name>
<dbReference type="EMBL" id="JARPYR010000002">
    <property type="protein sequence ID" value="MDT2595668.1"/>
    <property type="molecule type" value="Genomic_DNA"/>
</dbReference>
<evidence type="ECO:0000313" key="5">
    <source>
        <dbReference type="Proteomes" id="UP001245561"/>
    </source>
</evidence>
<dbReference type="Proteomes" id="UP001245561">
    <property type="component" value="Unassembled WGS sequence"/>
</dbReference>
<keyword evidence="1" id="KW-0472">Membrane</keyword>
<protein>
    <submittedName>
        <fullName evidence="4">LPXTG cell wall anchor domain-containing protein</fullName>
    </submittedName>
</protein>
<sequence>MKKILLKGGLVVCLLFAGWQPVYASESVDSTTTITFYDPSPVPKPNPPTSDISMGTTKNQLQATANSNKMFPQTNDKPMNYLLSLIGGELIFLGLIIVWKRKKEEEDDEQKNTSS</sequence>
<reference evidence="4 6" key="1">
    <citation type="submission" date="2023-03" db="EMBL/GenBank/DDBJ databases">
        <authorList>
            <person name="Shen W."/>
            <person name="Cai J."/>
        </authorList>
    </citation>
    <scope>NUCLEOTIDE SEQUENCE</scope>
    <source>
        <strain evidence="4">P55-2</strain>
        <strain evidence="3 6">P72-2</strain>
    </source>
</reference>
<evidence type="ECO:0000256" key="2">
    <source>
        <dbReference type="SAM" id="SignalP"/>
    </source>
</evidence>
<organism evidence="4 5">
    <name type="scientific">Enterococcus dongliensis</name>
    <dbReference type="NCBI Taxonomy" id="2559925"/>
    <lineage>
        <taxon>Bacteria</taxon>
        <taxon>Bacillati</taxon>
        <taxon>Bacillota</taxon>
        <taxon>Bacilli</taxon>
        <taxon>Lactobacillales</taxon>
        <taxon>Enterococcaceae</taxon>
        <taxon>Enterococcus</taxon>
    </lineage>
</organism>
<comment type="caution">
    <text evidence="4">The sequence shown here is derived from an EMBL/GenBank/DDBJ whole genome shotgun (WGS) entry which is preliminary data.</text>
</comment>
<dbReference type="NCBIfam" id="TIGR01167">
    <property type="entry name" value="LPXTG_anchor"/>
    <property type="match status" value="1"/>
</dbReference>
<dbReference type="AlphaFoldDB" id="A0AAP5KPP7"/>
<feature type="transmembrane region" description="Helical" evidence="1">
    <location>
        <begin position="79"/>
        <end position="99"/>
    </location>
</feature>
<dbReference type="RefSeq" id="WP_137603221.1">
    <property type="nucleotide sequence ID" value="NZ_JARPYR010000002.1"/>
</dbReference>
<evidence type="ECO:0000256" key="1">
    <source>
        <dbReference type="SAM" id="Phobius"/>
    </source>
</evidence>
<keyword evidence="6" id="KW-1185">Reference proteome</keyword>
<gene>
    <name evidence="4" type="ORF">P7D36_01975</name>
    <name evidence="3" type="ORF">P7D39_01285</name>
</gene>
<feature type="signal peptide" evidence="2">
    <location>
        <begin position="1"/>
        <end position="24"/>
    </location>
</feature>
<evidence type="ECO:0000313" key="3">
    <source>
        <dbReference type="EMBL" id="MDT2595668.1"/>
    </source>
</evidence>